<reference evidence="4 5" key="1">
    <citation type="journal article" date="2013" name="J. Biotechnol.">
        <title>Establishment and interpretation of the genome sequence of the phytopathogenic fungus Rhizoctonia solani AG1-IB isolate 7/3/14.</title>
        <authorList>
            <person name="Wibberg D.W."/>
            <person name="Jelonek L.J."/>
            <person name="Rupp O.R."/>
            <person name="Hennig M.H."/>
            <person name="Eikmeyer F.E."/>
            <person name="Goesmann A.G."/>
            <person name="Hartmann A.H."/>
            <person name="Borriss R.B."/>
            <person name="Grosch R.G."/>
            <person name="Puehler A.P."/>
            <person name="Schlueter A.S."/>
        </authorList>
    </citation>
    <scope>NUCLEOTIDE SEQUENCE [LARGE SCALE GENOMIC DNA]</scope>
    <source>
        <strain evidence="5">AG1-IB / isolate 7/3/14</strain>
    </source>
</reference>
<gene>
    <name evidence="4" type="ORF">BN14_10176</name>
</gene>
<dbReference type="AlphaFoldDB" id="M5C9Q2"/>
<evidence type="ECO:0000256" key="2">
    <source>
        <dbReference type="SAM" id="Phobius"/>
    </source>
</evidence>
<evidence type="ECO:0000259" key="3">
    <source>
        <dbReference type="Pfam" id="PF20153"/>
    </source>
</evidence>
<accession>M5C9Q2</accession>
<organism evidence="4 5">
    <name type="scientific">Thanatephorus cucumeris (strain AG1-IB / isolate 7/3/14)</name>
    <name type="common">Lettuce bottom rot fungus</name>
    <name type="synonym">Rhizoctonia solani</name>
    <dbReference type="NCBI Taxonomy" id="1108050"/>
    <lineage>
        <taxon>Eukaryota</taxon>
        <taxon>Fungi</taxon>
        <taxon>Dikarya</taxon>
        <taxon>Basidiomycota</taxon>
        <taxon>Agaricomycotina</taxon>
        <taxon>Agaricomycetes</taxon>
        <taxon>Cantharellales</taxon>
        <taxon>Ceratobasidiaceae</taxon>
        <taxon>Rhizoctonia</taxon>
        <taxon>Rhizoctonia solani AG-1</taxon>
    </lineage>
</organism>
<sequence length="925" mass="103292">MSLVLPNKLSGGKHTAKERKRTSDARGDPVPGLGRQATIEEIPEEEHCAADAQTKPHDAQQARYRVYQADDPMLEPDEYGAELTKDARVWKVYVKEADRWDAELVDGWNKQALSYSAHAALFSAVSTTFVIESSGMLKQDPNDVSAAALIVISQALVALAGNSSVDLLTLSLPYQSAAPFTPPHNAVVVNTLWYLSLATSIATSFLAMLAKDWCHSFATGRSGHPWDQAQRRQRKWMMIEKWKMQELIVVLPSLIHLSLLLFAIGLCLFWKSGSYWHHACDKLEDWYQETAYLSKIDNFNDTIIGLSRTWIVDAGKLLIDMLFKSHNNDHTVSYSLYWLIKHCETPSSVAVALQAIAGATRKIPKDPLEECKSSNEILKRLVSSPSGPKAAQEASLYARALRFLVSSTSSDLQQNESSSGEKQDVAVMIWDLKLKNEKELVNLISDGRFVATEQNMEALRIGASAASYALRMLQGDDQDARATMDRIITLIFDSQELHPAAFRSLINGAKLLGSCSSISWSWVDSFRQRSDPCHSADPDDGPEHNAGVMLKELLATLREAVMAQYSFRKTHNSESRSATELSAYTYLHQALGPLTPESQSERDIQIKLSWVRCYEMVSNPTHYMLDPESAEVASVKTWCDDYLRASDPVLSSETPAFVAAISRVYETVAPHDTKRKCLPEAVYVILVWAASGPQSEEQRAACMDVLSRFSFPSLSTELVQYVTQVGNHSTNRLVEWLARRAKYGDDPVSKHFSATQLWLLLHLVGDSTTSTQKCLSQLLEDEGRLEIKTKGFDQVKKDLEERILHYYNADRLDTYSARIIECIHKSSGTQPDDHTKAIMDQKLKDVPQSHRGLKQLIDDRTTHPAPDPALIPLPQSIPSSRAPSVMAEPETISHEPEERWDVDHVSIEIVPSSPAQDESRACPNV</sequence>
<evidence type="ECO:0000313" key="4">
    <source>
        <dbReference type="EMBL" id="CCO36054.1"/>
    </source>
</evidence>
<dbReference type="InterPro" id="IPR045338">
    <property type="entry name" value="DUF6535"/>
</dbReference>
<evidence type="ECO:0000256" key="1">
    <source>
        <dbReference type="SAM" id="MobiDB-lite"/>
    </source>
</evidence>
<dbReference type="Pfam" id="PF20153">
    <property type="entry name" value="DUF6535"/>
    <property type="match status" value="1"/>
</dbReference>
<feature type="region of interest" description="Disordered" evidence="1">
    <location>
        <begin position="1"/>
        <end position="37"/>
    </location>
</feature>
<feature type="domain" description="DUF6535" evidence="3">
    <location>
        <begin position="90"/>
        <end position="269"/>
    </location>
</feature>
<keyword evidence="2" id="KW-0812">Transmembrane</keyword>
<dbReference type="HOGENOM" id="CLU_010953_0_0_1"/>
<keyword evidence="2" id="KW-1133">Transmembrane helix</keyword>
<comment type="caution">
    <text evidence="4">The sequence shown here is derived from an EMBL/GenBank/DDBJ whole genome shotgun (WGS) entry which is preliminary data.</text>
</comment>
<feature type="region of interest" description="Disordered" evidence="1">
    <location>
        <begin position="862"/>
        <end position="902"/>
    </location>
</feature>
<keyword evidence="2" id="KW-0472">Membrane</keyword>
<name>M5C9Q2_THACB</name>
<evidence type="ECO:0000313" key="5">
    <source>
        <dbReference type="Proteomes" id="UP000012065"/>
    </source>
</evidence>
<protein>
    <recommendedName>
        <fullName evidence="3">DUF6535 domain-containing protein</fullName>
    </recommendedName>
</protein>
<proteinExistence type="predicted"/>
<dbReference type="EMBL" id="CAOJ01015477">
    <property type="protein sequence ID" value="CCO36054.1"/>
    <property type="molecule type" value="Genomic_DNA"/>
</dbReference>
<dbReference type="Proteomes" id="UP000012065">
    <property type="component" value="Unassembled WGS sequence"/>
</dbReference>
<feature type="transmembrane region" description="Helical" evidence="2">
    <location>
        <begin position="247"/>
        <end position="271"/>
    </location>
</feature>
<feature type="compositionally biased region" description="Basic and acidic residues" evidence="1">
    <location>
        <begin position="891"/>
        <end position="902"/>
    </location>
</feature>
<feature type="transmembrane region" description="Helical" evidence="2">
    <location>
        <begin position="192"/>
        <end position="210"/>
    </location>
</feature>